<gene>
    <name evidence="2" type="ORF">KI387_017987</name>
</gene>
<evidence type="ECO:0000313" key="2">
    <source>
        <dbReference type="EMBL" id="KAH9323348.1"/>
    </source>
</evidence>
<evidence type="ECO:0000256" key="1">
    <source>
        <dbReference type="SAM" id="MobiDB-lite"/>
    </source>
</evidence>
<sequence length="217" mass="23694">MQVYPDNTLTGQGQSVNIPFLQPSVGGELFHGPPNSRWETPLTQATSLIVTHNYKSQKSYSTDKNQMSHGSLQSSLCNNDYFQVWSPSGKCLEHTVGHSVQCSPSNRSCLSGGSPSSSQISQTFPSDSQNLQSAESGYSDDEKPSLLKKVLHELETALLGPDRNESDNTDSSNEETGVALNSEWSLETLNSVTGSMYSETERAQTTRVKHNECQLGE</sequence>
<organism evidence="2 3">
    <name type="scientific">Taxus chinensis</name>
    <name type="common">Chinese yew</name>
    <name type="synonym">Taxus wallichiana var. chinensis</name>
    <dbReference type="NCBI Taxonomy" id="29808"/>
    <lineage>
        <taxon>Eukaryota</taxon>
        <taxon>Viridiplantae</taxon>
        <taxon>Streptophyta</taxon>
        <taxon>Embryophyta</taxon>
        <taxon>Tracheophyta</taxon>
        <taxon>Spermatophyta</taxon>
        <taxon>Pinopsida</taxon>
        <taxon>Pinidae</taxon>
        <taxon>Conifers II</taxon>
        <taxon>Cupressales</taxon>
        <taxon>Taxaceae</taxon>
        <taxon>Taxus</taxon>
    </lineage>
</organism>
<feature type="region of interest" description="Disordered" evidence="1">
    <location>
        <begin position="198"/>
        <end position="217"/>
    </location>
</feature>
<comment type="caution">
    <text evidence="2">The sequence shown here is derived from an EMBL/GenBank/DDBJ whole genome shotgun (WGS) entry which is preliminary data.</text>
</comment>
<feature type="region of interest" description="Disordered" evidence="1">
    <location>
        <begin position="103"/>
        <end position="142"/>
    </location>
</feature>
<reference evidence="2 3" key="1">
    <citation type="journal article" date="2021" name="Nat. Plants">
        <title>The Taxus genome provides insights into paclitaxel biosynthesis.</title>
        <authorList>
            <person name="Xiong X."/>
            <person name="Gou J."/>
            <person name="Liao Q."/>
            <person name="Li Y."/>
            <person name="Zhou Q."/>
            <person name="Bi G."/>
            <person name="Li C."/>
            <person name="Du R."/>
            <person name="Wang X."/>
            <person name="Sun T."/>
            <person name="Guo L."/>
            <person name="Liang H."/>
            <person name="Lu P."/>
            <person name="Wu Y."/>
            <person name="Zhang Z."/>
            <person name="Ro D.K."/>
            <person name="Shang Y."/>
            <person name="Huang S."/>
            <person name="Yan J."/>
        </authorList>
    </citation>
    <scope>NUCLEOTIDE SEQUENCE [LARGE SCALE GENOMIC DNA]</scope>
    <source>
        <strain evidence="2">Ta-2019</strain>
    </source>
</reference>
<feature type="compositionally biased region" description="Low complexity" evidence="1">
    <location>
        <begin position="105"/>
        <end position="128"/>
    </location>
</feature>
<dbReference type="AlphaFoldDB" id="A0AA38GK62"/>
<evidence type="ECO:0000313" key="3">
    <source>
        <dbReference type="Proteomes" id="UP000824469"/>
    </source>
</evidence>
<feature type="region of interest" description="Disordered" evidence="1">
    <location>
        <begin position="157"/>
        <end position="182"/>
    </location>
</feature>
<name>A0AA38GK62_TAXCH</name>
<keyword evidence="3" id="KW-1185">Reference proteome</keyword>
<dbReference type="EMBL" id="JAHRHJ020000003">
    <property type="protein sequence ID" value="KAH9323348.1"/>
    <property type="molecule type" value="Genomic_DNA"/>
</dbReference>
<proteinExistence type="predicted"/>
<protein>
    <submittedName>
        <fullName evidence="2">Uncharacterized protein</fullName>
    </submittedName>
</protein>
<feature type="compositionally biased region" description="Basic and acidic residues" evidence="1">
    <location>
        <begin position="199"/>
        <end position="217"/>
    </location>
</feature>
<dbReference type="Proteomes" id="UP000824469">
    <property type="component" value="Unassembled WGS sequence"/>
</dbReference>
<accession>A0AA38GK62</accession>